<keyword evidence="3 11" id="KW-0347">Helicase</keyword>
<dbReference type="PROSITE" id="PS51194">
    <property type="entry name" value="HELICASE_CTER"/>
    <property type="match status" value="1"/>
</dbReference>
<evidence type="ECO:0000256" key="3">
    <source>
        <dbReference type="ARBA" id="ARBA00022806"/>
    </source>
</evidence>
<dbReference type="InterPro" id="IPR050079">
    <property type="entry name" value="DEAD_box_RNA_helicase"/>
</dbReference>
<evidence type="ECO:0000313" key="11">
    <source>
        <dbReference type="EMBL" id="EKF53918.1"/>
    </source>
</evidence>
<dbReference type="PANTHER" id="PTHR47959">
    <property type="entry name" value="ATP-DEPENDENT RNA HELICASE RHLE-RELATED"/>
    <property type="match status" value="1"/>
</dbReference>
<dbReference type="InterPro" id="IPR014014">
    <property type="entry name" value="RNA_helicase_DEAD_Q_motif"/>
</dbReference>
<gene>
    <name evidence="11" type="ORF">I215_15070</name>
</gene>
<dbReference type="InterPro" id="IPR044742">
    <property type="entry name" value="DEAD/DEAH_RhlB"/>
</dbReference>
<dbReference type="PROSITE" id="PS51195">
    <property type="entry name" value="Q_MOTIF"/>
    <property type="match status" value="1"/>
</dbReference>
<dbReference type="PATRIC" id="fig|555500.3.peg.3099"/>
<dbReference type="Gene3D" id="3.40.50.300">
    <property type="entry name" value="P-loop containing nucleotide triphosphate hydrolases"/>
    <property type="match status" value="2"/>
</dbReference>
<dbReference type="SMART" id="SM00487">
    <property type="entry name" value="DEXDc"/>
    <property type="match status" value="1"/>
</dbReference>
<dbReference type="EMBL" id="AMSG01000040">
    <property type="protein sequence ID" value="EKF53918.1"/>
    <property type="molecule type" value="Genomic_DNA"/>
</dbReference>
<feature type="region of interest" description="Disordered" evidence="7">
    <location>
        <begin position="375"/>
        <end position="453"/>
    </location>
</feature>
<dbReference type="GO" id="GO:0003676">
    <property type="term" value="F:nucleic acid binding"/>
    <property type="evidence" value="ECO:0007669"/>
    <property type="project" value="InterPro"/>
</dbReference>
<feature type="domain" description="Helicase C-terminal" evidence="9">
    <location>
        <begin position="231"/>
        <end position="380"/>
    </location>
</feature>
<dbReference type="STRING" id="555500.I215_15070"/>
<dbReference type="GO" id="GO:0005524">
    <property type="term" value="F:ATP binding"/>
    <property type="evidence" value="ECO:0007669"/>
    <property type="project" value="UniProtKB-KW"/>
</dbReference>
<comment type="similarity">
    <text evidence="5">Belongs to the DEAD box helicase family.</text>
</comment>
<dbReference type="Pfam" id="PF00270">
    <property type="entry name" value="DEAD"/>
    <property type="match status" value="1"/>
</dbReference>
<dbReference type="PROSITE" id="PS51192">
    <property type="entry name" value="HELICASE_ATP_BIND_1"/>
    <property type="match status" value="1"/>
</dbReference>
<dbReference type="InterPro" id="IPR001650">
    <property type="entry name" value="Helicase_C-like"/>
</dbReference>
<evidence type="ECO:0000256" key="4">
    <source>
        <dbReference type="ARBA" id="ARBA00022840"/>
    </source>
</evidence>
<evidence type="ECO:0000256" key="5">
    <source>
        <dbReference type="ARBA" id="ARBA00038437"/>
    </source>
</evidence>
<sequence>MASFDEFNISNQLRYAIEDLGFENPTPIQEKSFPVVMSGTDIIGIAQTGTGKTFAYMLPILQQLKFSKQVNPRVLVMVPTRELVVQVVDEIEKFSKYLNIRVAGVYGGTNINRQKEALAQGTDIVVATPGRLYDLVISRALQLKAIKKLVIDEVDVMLDLGFRFQLNNIFELLPERRQNIMFSATMTDEIETLINDFFRGTEKVSVAVSGTPLENISQHCYNVPNFYTKINLLSHLLNQKDTYQKVLVFVGNKKSADLVFNTLEAAFDGEISVIHANKTQNYRLRSIESFDQGEHRILVTTDVMARGLDLDKISHVINFDTPHFPENYMHRIGRTGRAEEQGSAILFYTEKEMDDKKAIETLMKMEISEEAFPKGVEISTKLTPEEQPRTVEPDNPHKVNDADTPGASFHQKKEKNRKTNQGGSYKRIVKQKYKKPKTKGDINYNRRNKNKKR</sequence>
<dbReference type="InterPro" id="IPR011545">
    <property type="entry name" value="DEAD/DEAH_box_helicase_dom"/>
</dbReference>
<keyword evidence="4" id="KW-0067">ATP-binding</keyword>
<evidence type="ECO:0000259" key="10">
    <source>
        <dbReference type="PROSITE" id="PS51195"/>
    </source>
</evidence>
<feature type="compositionally biased region" description="Basic and acidic residues" evidence="7">
    <location>
        <begin position="383"/>
        <end position="401"/>
    </location>
</feature>
<dbReference type="CDD" id="cd00268">
    <property type="entry name" value="DEADc"/>
    <property type="match status" value="1"/>
</dbReference>
<evidence type="ECO:0000256" key="2">
    <source>
        <dbReference type="ARBA" id="ARBA00022801"/>
    </source>
</evidence>
<dbReference type="GO" id="GO:0003724">
    <property type="term" value="F:RNA helicase activity"/>
    <property type="evidence" value="ECO:0007669"/>
    <property type="project" value="InterPro"/>
</dbReference>
<evidence type="ECO:0000256" key="1">
    <source>
        <dbReference type="ARBA" id="ARBA00022741"/>
    </source>
</evidence>
<dbReference type="InterPro" id="IPR014001">
    <property type="entry name" value="Helicase_ATP-bd"/>
</dbReference>
<evidence type="ECO:0000256" key="7">
    <source>
        <dbReference type="SAM" id="MobiDB-lite"/>
    </source>
</evidence>
<proteinExistence type="inferred from homology"/>
<dbReference type="SMART" id="SM00490">
    <property type="entry name" value="HELICc"/>
    <property type="match status" value="1"/>
</dbReference>
<dbReference type="GO" id="GO:0016787">
    <property type="term" value="F:hydrolase activity"/>
    <property type="evidence" value="ECO:0007669"/>
    <property type="project" value="UniProtKB-KW"/>
</dbReference>
<keyword evidence="2" id="KW-0378">Hydrolase</keyword>
<dbReference type="Proteomes" id="UP000007364">
    <property type="component" value="Unassembled WGS sequence"/>
</dbReference>
<dbReference type="InterPro" id="IPR027417">
    <property type="entry name" value="P-loop_NTPase"/>
</dbReference>
<feature type="short sequence motif" description="Q motif" evidence="6">
    <location>
        <begin position="2"/>
        <end position="30"/>
    </location>
</feature>
<dbReference type="AlphaFoldDB" id="K2NYP9"/>
<protein>
    <submittedName>
        <fullName evidence="11">DNA/RNA helicase</fullName>
    </submittedName>
</protein>
<dbReference type="SUPFAM" id="SSF52540">
    <property type="entry name" value="P-loop containing nucleoside triphosphate hydrolases"/>
    <property type="match status" value="2"/>
</dbReference>
<keyword evidence="1" id="KW-0547">Nucleotide-binding</keyword>
<evidence type="ECO:0000259" key="8">
    <source>
        <dbReference type="PROSITE" id="PS51192"/>
    </source>
</evidence>
<reference evidence="11 12" key="1">
    <citation type="journal article" date="2012" name="J. Bacteriol.">
        <title>Genome Sequence of Galbibacter marinum Type Strain ck-I2-15.</title>
        <authorList>
            <person name="Lai Q."/>
            <person name="Li C."/>
            <person name="Shao Z."/>
        </authorList>
    </citation>
    <scope>NUCLEOTIDE SEQUENCE [LARGE SCALE GENOMIC DNA]</scope>
    <source>
        <strain evidence="12">ck-I2-15</strain>
    </source>
</reference>
<dbReference type="Pfam" id="PF00271">
    <property type="entry name" value="Helicase_C"/>
    <property type="match status" value="1"/>
</dbReference>
<dbReference type="OrthoDB" id="9785240at2"/>
<dbReference type="PANTHER" id="PTHR47959:SF13">
    <property type="entry name" value="ATP-DEPENDENT RNA HELICASE RHLE"/>
    <property type="match status" value="1"/>
</dbReference>
<evidence type="ECO:0000256" key="6">
    <source>
        <dbReference type="PROSITE-ProRule" id="PRU00552"/>
    </source>
</evidence>
<name>K2NYP9_9FLAO</name>
<feature type="domain" description="Helicase ATP-binding" evidence="8">
    <location>
        <begin position="33"/>
        <end position="204"/>
    </location>
</feature>
<dbReference type="RefSeq" id="WP_008992836.1">
    <property type="nucleotide sequence ID" value="NZ_AMSG01000040.1"/>
</dbReference>
<feature type="compositionally biased region" description="Basic residues" evidence="7">
    <location>
        <begin position="427"/>
        <end position="437"/>
    </location>
</feature>
<feature type="domain" description="DEAD-box RNA helicase Q" evidence="10">
    <location>
        <begin position="2"/>
        <end position="30"/>
    </location>
</feature>
<organism evidence="11 12">
    <name type="scientific">Galbibacter marinus</name>
    <dbReference type="NCBI Taxonomy" id="555500"/>
    <lineage>
        <taxon>Bacteria</taxon>
        <taxon>Pseudomonadati</taxon>
        <taxon>Bacteroidota</taxon>
        <taxon>Flavobacteriia</taxon>
        <taxon>Flavobacteriales</taxon>
        <taxon>Flavobacteriaceae</taxon>
        <taxon>Galbibacter</taxon>
    </lineage>
</organism>
<accession>K2NYP9</accession>
<comment type="caution">
    <text evidence="11">The sequence shown here is derived from an EMBL/GenBank/DDBJ whole genome shotgun (WGS) entry which is preliminary data.</text>
</comment>
<dbReference type="eggNOG" id="COG0513">
    <property type="taxonomic scope" value="Bacteria"/>
</dbReference>
<dbReference type="GO" id="GO:0005829">
    <property type="term" value="C:cytosol"/>
    <property type="evidence" value="ECO:0007669"/>
    <property type="project" value="TreeGrafter"/>
</dbReference>
<evidence type="ECO:0000259" key="9">
    <source>
        <dbReference type="PROSITE" id="PS51194"/>
    </source>
</evidence>
<evidence type="ECO:0000313" key="12">
    <source>
        <dbReference type="Proteomes" id="UP000007364"/>
    </source>
</evidence>
<dbReference type="CDD" id="cd18787">
    <property type="entry name" value="SF2_C_DEAD"/>
    <property type="match status" value="1"/>
</dbReference>
<keyword evidence="12" id="KW-1185">Reference proteome</keyword>